<comment type="similarity">
    <text evidence="2">Belongs to the UPF0057 (PMP3) family.</text>
</comment>
<dbReference type="InterPro" id="IPR000612">
    <property type="entry name" value="PMP3"/>
</dbReference>
<dbReference type="Pfam" id="PF01679">
    <property type="entry name" value="Pmp3"/>
    <property type="match status" value="1"/>
</dbReference>
<dbReference type="GO" id="GO:0016020">
    <property type="term" value="C:membrane"/>
    <property type="evidence" value="ECO:0007669"/>
    <property type="project" value="UniProtKB-SubCell"/>
</dbReference>
<proteinExistence type="inferred from homology"/>
<keyword evidence="8" id="KW-1185">Reference proteome</keyword>
<evidence type="ECO:0000256" key="5">
    <source>
        <dbReference type="ARBA" id="ARBA00023136"/>
    </source>
</evidence>
<reference evidence="9" key="1">
    <citation type="submission" date="2017-02" db="UniProtKB">
        <authorList>
            <consortium name="WormBaseParasite"/>
        </authorList>
    </citation>
    <scope>IDENTIFICATION</scope>
</reference>
<keyword evidence="4 6" id="KW-1133">Transmembrane helix</keyword>
<dbReference type="EMBL" id="UYYF01004686">
    <property type="protein sequence ID" value="VDN06394.1"/>
    <property type="molecule type" value="Genomic_DNA"/>
</dbReference>
<organism evidence="9">
    <name type="scientific">Thelazia callipaeda</name>
    <name type="common">Oriental eyeworm</name>
    <name type="synonym">Parasitic nematode</name>
    <dbReference type="NCBI Taxonomy" id="103827"/>
    <lineage>
        <taxon>Eukaryota</taxon>
        <taxon>Metazoa</taxon>
        <taxon>Ecdysozoa</taxon>
        <taxon>Nematoda</taxon>
        <taxon>Chromadorea</taxon>
        <taxon>Rhabditida</taxon>
        <taxon>Spirurina</taxon>
        <taxon>Spiruromorpha</taxon>
        <taxon>Thelazioidea</taxon>
        <taxon>Thelaziidae</taxon>
        <taxon>Thelazia</taxon>
    </lineage>
</organism>
<evidence type="ECO:0000256" key="1">
    <source>
        <dbReference type="ARBA" id="ARBA00004370"/>
    </source>
</evidence>
<accession>A0A0N5D6Z6</accession>
<evidence type="ECO:0000313" key="8">
    <source>
        <dbReference type="Proteomes" id="UP000276776"/>
    </source>
</evidence>
<evidence type="ECO:0000256" key="4">
    <source>
        <dbReference type="ARBA" id="ARBA00022989"/>
    </source>
</evidence>
<name>A0A0N5D6Z6_THECL</name>
<dbReference type="OrthoDB" id="5912871at2759"/>
<dbReference type="AlphaFoldDB" id="A0A0N5D6Z6"/>
<keyword evidence="3 6" id="KW-0812">Transmembrane</keyword>
<comment type="subcellular location">
    <subcellularLocation>
        <location evidence="1">Membrane</location>
    </subcellularLocation>
</comment>
<feature type="transmembrane region" description="Helical" evidence="6">
    <location>
        <begin position="30"/>
        <end position="51"/>
    </location>
</feature>
<dbReference type="Proteomes" id="UP000276776">
    <property type="component" value="Unassembled WGS sequence"/>
</dbReference>
<keyword evidence="5 6" id="KW-0472">Membrane</keyword>
<evidence type="ECO:0000256" key="2">
    <source>
        <dbReference type="ARBA" id="ARBA00009530"/>
    </source>
</evidence>
<dbReference type="OMA" id="MCQVLLA"/>
<dbReference type="PANTHER" id="PTHR21659:SF42">
    <property type="entry name" value="UPF0057 MEMBRANE PROTEIN ZK632.10-RELATED"/>
    <property type="match status" value="1"/>
</dbReference>
<evidence type="ECO:0000313" key="9">
    <source>
        <dbReference type="WBParaSite" id="TCLT_0000882201-mRNA-1"/>
    </source>
</evidence>
<gene>
    <name evidence="7" type="ORF">TCLT_LOCUS8811</name>
</gene>
<dbReference type="WBParaSite" id="TCLT_0000882201-mRNA-1">
    <property type="protein sequence ID" value="TCLT_0000882201-mRNA-1"/>
    <property type="gene ID" value="TCLT_0000882201"/>
</dbReference>
<evidence type="ECO:0000313" key="7">
    <source>
        <dbReference type="EMBL" id="VDN06394.1"/>
    </source>
</evidence>
<protein>
    <submittedName>
        <fullName evidence="9">YqaE/Pmp3 family membrane protein</fullName>
    </submittedName>
</protein>
<dbReference type="STRING" id="103827.A0A0N5D6Z6"/>
<dbReference type="PANTHER" id="PTHR21659">
    <property type="entry name" value="HYDROPHOBIC PROTEIN RCI2 LOW TEMPERATURE AND SALT RESPONSIVE PROTEIN LTI6 -RELATED"/>
    <property type="match status" value="1"/>
</dbReference>
<evidence type="ECO:0000256" key="3">
    <source>
        <dbReference type="ARBA" id="ARBA00022692"/>
    </source>
</evidence>
<sequence length="63" mass="6946">MCGTLCKLILCLLPPLAVLLFEGCNINLAINIVLTFLAWIPGVMHAIYVFCVEKNIINNKSVL</sequence>
<reference evidence="7 8" key="2">
    <citation type="submission" date="2018-11" db="EMBL/GenBank/DDBJ databases">
        <authorList>
            <consortium name="Pathogen Informatics"/>
        </authorList>
    </citation>
    <scope>NUCLEOTIDE SEQUENCE [LARGE SCALE GENOMIC DNA]</scope>
</reference>
<evidence type="ECO:0000256" key="6">
    <source>
        <dbReference type="SAM" id="Phobius"/>
    </source>
</evidence>